<evidence type="ECO:0000256" key="5">
    <source>
        <dbReference type="ARBA" id="ARBA00022839"/>
    </source>
</evidence>
<evidence type="ECO:0000313" key="9">
    <source>
        <dbReference type="EMBL" id="BAT71649.1"/>
    </source>
</evidence>
<dbReference type="PATRIC" id="fig|1298851.3.peg.885"/>
<dbReference type="SUPFAM" id="SSF64182">
    <property type="entry name" value="DHH phosphoesterases"/>
    <property type="match status" value="1"/>
</dbReference>
<dbReference type="Proteomes" id="UP000063234">
    <property type="component" value="Chromosome"/>
</dbReference>
<organism evidence="9 10">
    <name type="scientific">Thermosulfidibacter takaii (strain DSM 17441 / JCM 13301 / NBRC 103674 / ABI70S6)</name>
    <dbReference type="NCBI Taxonomy" id="1298851"/>
    <lineage>
        <taxon>Bacteria</taxon>
        <taxon>Pseudomonadati</taxon>
        <taxon>Thermosulfidibacterota</taxon>
        <taxon>Thermosulfidibacteria</taxon>
        <taxon>Thermosulfidibacterales</taxon>
        <taxon>Thermosulfidibacteraceae</taxon>
    </lineage>
</organism>
<dbReference type="InterPro" id="IPR038763">
    <property type="entry name" value="DHH_sf"/>
</dbReference>
<dbReference type="Pfam" id="PF01368">
    <property type="entry name" value="DHH"/>
    <property type="match status" value="1"/>
</dbReference>
<name>A0A0S3QTM8_THET7</name>
<dbReference type="GO" id="GO:0006310">
    <property type="term" value="P:DNA recombination"/>
    <property type="evidence" value="ECO:0007669"/>
    <property type="project" value="InterPro"/>
</dbReference>
<dbReference type="AlphaFoldDB" id="A0A0S3QTM8"/>
<dbReference type="KEGG" id="ttk:TST_0849"/>
<feature type="domain" description="RecJ OB" evidence="8">
    <location>
        <begin position="450"/>
        <end position="551"/>
    </location>
</feature>
<dbReference type="Gene3D" id="3.10.310.30">
    <property type="match status" value="1"/>
</dbReference>
<evidence type="ECO:0000259" key="7">
    <source>
        <dbReference type="Pfam" id="PF02272"/>
    </source>
</evidence>
<sequence length="556" mass="62560">MKWKILNPDPQVVSRLIQEADITELTAKILANRGIKNTEQALGYISDPLRLLHDPYLFKNMEKATERIVRVIKNKEKILIFGDYDADGVTATAILYLFLKKMGASVEIFIPDRFTQGYGLTQRSLKKLEAQEFSVLVTVDCGITSIEETAWLTSQGIDVIITDHHTPGALLPTMAYAIINPQCDPEYPFKGLAGVGVALKLAEGVALALEGDNLRKEVLKEYIPLAAVGTVADVMQIVDENRFFVKYGLRKLTDNLGLRWLSRIAGIQEDKNFSLFDISFIIAPRINAPGRMSHAAKALKLLTTENEAEAEKIARELNKENSHRQKEEEKVLEEALSIYEDDGSNIAIVYQNGWHPGVIGIAASKMARRVKKPTVLISFNGSEMGRGSGRSYANVDLYNLMAAASNITKHFGGHRNAVGFSVEKDKVEQLIEKVKEKSLSVELEEESLEIDDTITFEHLEVSFLRELLHLSPFGEGFPEPQFIFKDVLIRKLREAGRKTLLFEAKQKNVVIDAISFEPIEEMKQEGIYDLVATVEISEWRGKKRLRLRCKDAKRKR</sequence>
<dbReference type="Pfam" id="PF02272">
    <property type="entry name" value="DHHA1"/>
    <property type="match status" value="1"/>
</dbReference>
<dbReference type="InterPro" id="IPR051673">
    <property type="entry name" value="SSDNA_exonuclease_RecJ"/>
</dbReference>
<protein>
    <recommendedName>
        <fullName evidence="2">Single-stranded-DNA-specific exonuclease RecJ</fullName>
    </recommendedName>
</protein>
<dbReference type="PANTHER" id="PTHR30255">
    <property type="entry name" value="SINGLE-STRANDED-DNA-SPECIFIC EXONUCLEASE RECJ"/>
    <property type="match status" value="1"/>
</dbReference>
<dbReference type="RefSeq" id="WP_068549646.1">
    <property type="nucleotide sequence ID" value="NZ_AP013035.1"/>
</dbReference>
<keyword evidence="4 9" id="KW-0378">Hydrolase</keyword>
<keyword evidence="3" id="KW-0540">Nuclease</keyword>
<dbReference type="InterPro" id="IPR001667">
    <property type="entry name" value="DDH_dom"/>
</dbReference>
<evidence type="ECO:0000259" key="8">
    <source>
        <dbReference type="Pfam" id="PF17768"/>
    </source>
</evidence>
<keyword evidence="5 9" id="KW-0269">Exonuclease</keyword>
<proteinExistence type="inferred from homology"/>
<dbReference type="NCBIfam" id="TIGR00644">
    <property type="entry name" value="recJ"/>
    <property type="match status" value="1"/>
</dbReference>
<dbReference type="Gene3D" id="3.90.1640.30">
    <property type="match status" value="1"/>
</dbReference>
<dbReference type="EMBL" id="AP013035">
    <property type="protein sequence ID" value="BAT71649.1"/>
    <property type="molecule type" value="Genomic_DNA"/>
</dbReference>
<dbReference type="Pfam" id="PF17768">
    <property type="entry name" value="RecJ_OB"/>
    <property type="match status" value="1"/>
</dbReference>
<dbReference type="GO" id="GO:0008409">
    <property type="term" value="F:5'-3' exonuclease activity"/>
    <property type="evidence" value="ECO:0007669"/>
    <property type="project" value="InterPro"/>
</dbReference>
<dbReference type="PANTHER" id="PTHR30255:SF2">
    <property type="entry name" value="SINGLE-STRANDED-DNA-SPECIFIC EXONUCLEASE RECJ"/>
    <property type="match status" value="1"/>
</dbReference>
<evidence type="ECO:0000256" key="1">
    <source>
        <dbReference type="ARBA" id="ARBA00005915"/>
    </source>
</evidence>
<evidence type="ECO:0000256" key="2">
    <source>
        <dbReference type="ARBA" id="ARBA00019841"/>
    </source>
</evidence>
<comment type="similarity">
    <text evidence="1">Belongs to the RecJ family.</text>
</comment>
<dbReference type="InterPro" id="IPR003156">
    <property type="entry name" value="DHHA1_dom"/>
</dbReference>
<dbReference type="InterPro" id="IPR041122">
    <property type="entry name" value="RecJ_OB"/>
</dbReference>
<evidence type="ECO:0000259" key="6">
    <source>
        <dbReference type="Pfam" id="PF01368"/>
    </source>
</evidence>
<reference evidence="10" key="1">
    <citation type="journal article" date="2018" name="Science">
        <title>A primordial and reversible TCA cycle in a facultatively chemolithoautotrophic thermophile.</title>
        <authorList>
            <person name="Nunoura T."/>
            <person name="Chikaraishi Y."/>
            <person name="Izaki R."/>
            <person name="Suwa T."/>
            <person name="Sato T."/>
            <person name="Harada T."/>
            <person name="Mori K."/>
            <person name="Kato Y."/>
            <person name="Miyazaki M."/>
            <person name="Shimamura S."/>
            <person name="Yanagawa K."/>
            <person name="Shuto A."/>
            <person name="Ohkouchi N."/>
            <person name="Fujita N."/>
            <person name="Takaki Y."/>
            <person name="Atomi H."/>
            <person name="Takai K."/>
        </authorList>
    </citation>
    <scope>NUCLEOTIDE SEQUENCE [LARGE SCALE GENOMIC DNA]</scope>
    <source>
        <strain evidence="10">DSM 17441 / JCM 13301 / NBRC 103674 / ABI70S6</strain>
    </source>
</reference>
<gene>
    <name evidence="9" type="primary">recJ</name>
    <name evidence="9" type="ORF">TST_0849</name>
</gene>
<evidence type="ECO:0000256" key="4">
    <source>
        <dbReference type="ARBA" id="ARBA00022801"/>
    </source>
</evidence>
<feature type="domain" description="DHHA1" evidence="7">
    <location>
        <begin position="345"/>
        <end position="436"/>
    </location>
</feature>
<dbReference type="OrthoDB" id="9809852at2"/>
<keyword evidence="10" id="KW-1185">Reference proteome</keyword>
<dbReference type="InterPro" id="IPR004610">
    <property type="entry name" value="RecJ"/>
</dbReference>
<accession>A0A0S3QTM8</accession>
<dbReference type="GO" id="GO:0006281">
    <property type="term" value="P:DNA repair"/>
    <property type="evidence" value="ECO:0007669"/>
    <property type="project" value="InterPro"/>
</dbReference>
<feature type="domain" description="DDH" evidence="6">
    <location>
        <begin position="77"/>
        <end position="230"/>
    </location>
</feature>
<dbReference type="STRING" id="1298851.TST_0849"/>
<evidence type="ECO:0000256" key="3">
    <source>
        <dbReference type="ARBA" id="ARBA00022722"/>
    </source>
</evidence>
<evidence type="ECO:0000313" key="10">
    <source>
        <dbReference type="Proteomes" id="UP000063234"/>
    </source>
</evidence>
<dbReference type="GO" id="GO:0003676">
    <property type="term" value="F:nucleic acid binding"/>
    <property type="evidence" value="ECO:0007669"/>
    <property type="project" value="InterPro"/>
</dbReference>